<dbReference type="EMBL" id="FMZK01000002">
    <property type="protein sequence ID" value="SDC42466.1"/>
    <property type="molecule type" value="Genomic_DNA"/>
</dbReference>
<protein>
    <submittedName>
        <fullName evidence="10">Acyl-CoA dehydrogenase</fullName>
    </submittedName>
</protein>
<feature type="domain" description="Acyl-CoA dehydrogenase/oxidase N-terminal" evidence="9">
    <location>
        <begin position="43"/>
        <end position="107"/>
    </location>
</feature>
<evidence type="ECO:0000256" key="2">
    <source>
        <dbReference type="ARBA" id="ARBA00009347"/>
    </source>
</evidence>
<dbReference type="InterPro" id="IPR037069">
    <property type="entry name" value="AcylCoA_DH/ox_N_sf"/>
</dbReference>
<name>A0A1G6LIN5_9ACTN</name>
<evidence type="ECO:0000256" key="4">
    <source>
        <dbReference type="ARBA" id="ARBA00022827"/>
    </source>
</evidence>
<dbReference type="AlphaFoldDB" id="A0A1G6LIN5"/>
<evidence type="ECO:0000259" key="8">
    <source>
        <dbReference type="Pfam" id="PF02770"/>
    </source>
</evidence>
<sequence length="406" mass="42955">MTEASVHEHSGVLTDNGLCEPKTPAGRRLLDLLERYLPTLEAESRENDREATLPVSLFDRMRKEGALGATVPEDLGGLGVHSLHDVALALARIAGRDAGVALALHMQFSRGLTLDFERRHGAPSTRPFAEDLLRQMGAGEAVICGAVKDVRGTTVLTRAADGSYRLDGRKTLVSMAGIATHYVVSARLEEAGAPVRLAAPVVARTSPGLTVLDNWDGMGMRSSGSVDIVFDGCPVDRDRVLPRGEPGVRDDAALAGQTVSSIAMLGIYVGIAGAARGIAVAELRRRGGAPPAGVRTTMAGIDARLFALHTAVASALTTADRLADDLSGDLAARGRAMMTPFQYAKLLVNRHAVDVVDDCLTLVGGVGYSNSHPLARLYRDVRAGGFMHPYNFTDGVDYLSEVALGR</sequence>
<proteinExistence type="inferred from homology"/>
<dbReference type="PANTHER" id="PTHR43884">
    <property type="entry name" value="ACYL-COA DEHYDROGENASE"/>
    <property type="match status" value="1"/>
</dbReference>
<evidence type="ECO:0000313" key="11">
    <source>
        <dbReference type="Proteomes" id="UP000182100"/>
    </source>
</evidence>
<dbReference type="RefSeq" id="WP_055571843.1">
    <property type="nucleotide sequence ID" value="NZ_FMZK01000002.1"/>
</dbReference>
<dbReference type="InterPro" id="IPR013786">
    <property type="entry name" value="AcylCoA_DH/ox_N"/>
</dbReference>
<evidence type="ECO:0000259" key="9">
    <source>
        <dbReference type="Pfam" id="PF02771"/>
    </source>
</evidence>
<evidence type="ECO:0000256" key="5">
    <source>
        <dbReference type="ARBA" id="ARBA00023002"/>
    </source>
</evidence>
<dbReference type="GO" id="GO:0003995">
    <property type="term" value="F:acyl-CoA dehydrogenase activity"/>
    <property type="evidence" value="ECO:0007669"/>
    <property type="project" value="TreeGrafter"/>
</dbReference>
<dbReference type="InterPro" id="IPR009075">
    <property type="entry name" value="AcylCo_DH/oxidase_C"/>
</dbReference>
<evidence type="ECO:0000313" key="10">
    <source>
        <dbReference type="EMBL" id="SDC42466.1"/>
    </source>
</evidence>
<comment type="cofactor">
    <cofactor evidence="1 6">
        <name>FAD</name>
        <dbReference type="ChEBI" id="CHEBI:57692"/>
    </cofactor>
</comment>
<keyword evidence="3 6" id="KW-0285">Flavoprotein</keyword>
<dbReference type="InterPro" id="IPR009100">
    <property type="entry name" value="AcylCoA_DH/oxidase_NM_dom_sf"/>
</dbReference>
<dbReference type="InterPro" id="IPR046373">
    <property type="entry name" value="Acyl-CoA_Oxase/DH_mid-dom_sf"/>
</dbReference>
<dbReference type="InterPro" id="IPR006091">
    <property type="entry name" value="Acyl-CoA_Oxase/DH_mid-dom"/>
</dbReference>
<dbReference type="InterPro" id="IPR036250">
    <property type="entry name" value="AcylCo_DH-like_C"/>
</dbReference>
<evidence type="ECO:0000256" key="1">
    <source>
        <dbReference type="ARBA" id="ARBA00001974"/>
    </source>
</evidence>
<dbReference type="Gene3D" id="1.20.140.10">
    <property type="entry name" value="Butyryl-CoA Dehydrogenase, subunit A, domain 3"/>
    <property type="match status" value="1"/>
</dbReference>
<feature type="domain" description="Acyl-CoA oxidase/dehydrogenase middle" evidence="8">
    <location>
        <begin position="150"/>
        <end position="233"/>
    </location>
</feature>
<evidence type="ECO:0000256" key="6">
    <source>
        <dbReference type="RuleBase" id="RU362125"/>
    </source>
</evidence>
<dbReference type="PANTHER" id="PTHR43884:SF25">
    <property type="entry name" value="ACYL-COA DEHYDROGENASE YDBM-RELATED"/>
    <property type="match status" value="1"/>
</dbReference>
<accession>A0A1G6LIN5</accession>
<dbReference type="SUPFAM" id="SSF56645">
    <property type="entry name" value="Acyl-CoA dehydrogenase NM domain-like"/>
    <property type="match status" value="1"/>
</dbReference>
<dbReference type="Gene3D" id="2.40.110.10">
    <property type="entry name" value="Butyryl-CoA Dehydrogenase, subunit A, domain 2"/>
    <property type="match status" value="1"/>
</dbReference>
<dbReference type="CDD" id="cd00567">
    <property type="entry name" value="ACAD"/>
    <property type="match status" value="1"/>
</dbReference>
<comment type="similarity">
    <text evidence="2 6">Belongs to the acyl-CoA dehydrogenase family.</text>
</comment>
<dbReference type="Proteomes" id="UP000182100">
    <property type="component" value="Unassembled WGS sequence"/>
</dbReference>
<organism evidence="10 11">
    <name type="scientific">Streptomyces prasinopilosus</name>
    <dbReference type="NCBI Taxonomy" id="67344"/>
    <lineage>
        <taxon>Bacteria</taxon>
        <taxon>Bacillati</taxon>
        <taxon>Actinomycetota</taxon>
        <taxon>Actinomycetes</taxon>
        <taxon>Kitasatosporales</taxon>
        <taxon>Streptomycetaceae</taxon>
        <taxon>Streptomyces</taxon>
    </lineage>
</organism>
<dbReference type="SUPFAM" id="SSF47203">
    <property type="entry name" value="Acyl-CoA dehydrogenase C-terminal domain-like"/>
    <property type="match status" value="1"/>
</dbReference>
<feature type="domain" description="Acyl-CoA dehydrogenase/oxidase C-terminal" evidence="7">
    <location>
        <begin position="301"/>
        <end position="384"/>
    </location>
</feature>
<keyword evidence="4 6" id="KW-0274">FAD</keyword>
<dbReference type="GO" id="GO:0050660">
    <property type="term" value="F:flavin adenine dinucleotide binding"/>
    <property type="evidence" value="ECO:0007669"/>
    <property type="project" value="InterPro"/>
</dbReference>
<dbReference type="Pfam" id="PF00441">
    <property type="entry name" value="Acyl-CoA_dh_1"/>
    <property type="match status" value="1"/>
</dbReference>
<evidence type="ECO:0000256" key="3">
    <source>
        <dbReference type="ARBA" id="ARBA00022630"/>
    </source>
</evidence>
<gene>
    <name evidence="10" type="ORF">SAMN05216505_102108</name>
</gene>
<keyword evidence="5 6" id="KW-0560">Oxidoreductase</keyword>
<dbReference type="PIRSF" id="PIRSF016578">
    <property type="entry name" value="HsaA"/>
    <property type="match status" value="1"/>
</dbReference>
<dbReference type="Gene3D" id="1.10.540.10">
    <property type="entry name" value="Acyl-CoA dehydrogenase/oxidase, N-terminal domain"/>
    <property type="match status" value="1"/>
</dbReference>
<dbReference type="STRING" id="67344.SAMN05216505_102108"/>
<keyword evidence="11" id="KW-1185">Reference proteome</keyword>
<dbReference type="Pfam" id="PF02770">
    <property type="entry name" value="Acyl-CoA_dh_M"/>
    <property type="match status" value="1"/>
</dbReference>
<reference evidence="11" key="1">
    <citation type="submission" date="2016-10" db="EMBL/GenBank/DDBJ databases">
        <authorList>
            <person name="Varghese N."/>
            <person name="Submissions S."/>
        </authorList>
    </citation>
    <scope>NUCLEOTIDE SEQUENCE [LARGE SCALE GENOMIC DNA]</scope>
    <source>
        <strain evidence="11">CGMCC 4.3504</strain>
    </source>
</reference>
<dbReference type="Pfam" id="PF02771">
    <property type="entry name" value="Acyl-CoA_dh_N"/>
    <property type="match status" value="1"/>
</dbReference>
<evidence type="ECO:0000259" key="7">
    <source>
        <dbReference type="Pfam" id="PF00441"/>
    </source>
</evidence>